<proteinExistence type="predicted"/>
<evidence type="ECO:0000313" key="1">
    <source>
        <dbReference type="EMBL" id="BAY67350.1"/>
    </source>
</evidence>
<sequence>MTHKTNGSDACHSVVSQMELDLLAALLEPEDAAYPWNPSDDESETYFEELERKFAQDVSDEEFTTRAQVFYDKLDHLWSGVTPSSYYNHTTLSVVVDHLQENLHTAFATGIPQNWLNAIATKAAEIFASQQSLGEQLVECVQSVLPTWEADDLLIFARPYAYSMRSSEGQNLTSIVDNVNNQEWSALSEVEQAKLSVAIAYYAIRQLNDSPSES</sequence>
<gene>
    <name evidence="1" type="ORF">NIES23_01230</name>
</gene>
<dbReference type="EMBL" id="AP018216">
    <property type="protein sequence ID" value="BAY67350.1"/>
    <property type="molecule type" value="Genomic_DNA"/>
</dbReference>
<dbReference type="Proteomes" id="UP000217507">
    <property type="component" value="Chromosome"/>
</dbReference>
<accession>A0A1Z4KED4</accession>
<protein>
    <submittedName>
        <fullName evidence="1">Uncharacterized protein</fullName>
    </submittedName>
</protein>
<dbReference type="AlphaFoldDB" id="A0A1Z4KED4"/>
<evidence type="ECO:0000313" key="2">
    <source>
        <dbReference type="Proteomes" id="UP000217507"/>
    </source>
</evidence>
<organism evidence="1 2">
    <name type="scientific">Trichormus variabilis NIES-23</name>
    <dbReference type="NCBI Taxonomy" id="1973479"/>
    <lineage>
        <taxon>Bacteria</taxon>
        <taxon>Bacillati</taxon>
        <taxon>Cyanobacteriota</taxon>
        <taxon>Cyanophyceae</taxon>
        <taxon>Nostocales</taxon>
        <taxon>Nostocaceae</taxon>
        <taxon>Trichormus</taxon>
    </lineage>
</organism>
<name>A0A1Z4KED4_ANAVA</name>
<reference evidence="1 2" key="1">
    <citation type="submission" date="2017-06" db="EMBL/GenBank/DDBJ databases">
        <title>Genome sequencing of cyanobaciteial culture collection at National Institute for Environmental Studies (NIES).</title>
        <authorList>
            <person name="Hirose Y."/>
            <person name="Shimura Y."/>
            <person name="Fujisawa T."/>
            <person name="Nakamura Y."/>
            <person name="Kawachi M."/>
        </authorList>
    </citation>
    <scope>NUCLEOTIDE SEQUENCE [LARGE SCALE GENOMIC DNA]</scope>
    <source>
        <strain evidence="1 2">NIES-23</strain>
    </source>
</reference>